<evidence type="ECO:0000256" key="5">
    <source>
        <dbReference type="ARBA" id="ARBA00022723"/>
    </source>
</evidence>
<evidence type="ECO:0000256" key="8">
    <source>
        <dbReference type="ARBA" id="ARBA00047326"/>
    </source>
</evidence>
<dbReference type="GO" id="GO:0051539">
    <property type="term" value="F:4 iron, 4 sulfur cluster binding"/>
    <property type="evidence" value="ECO:0007669"/>
    <property type="project" value="UniProtKB-UniRule"/>
</dbReference>
<keyword evidence="5 9" id="KW-0479">Metal-binding</keyword>
<organism evidence="11 12">
    <name type="scientific">Umbelopsis vinacea</name>
    <dbReference type="NCBI Taxonomy" id="44442"/>
    <lineage>
        <taxon>Eukaryota</taxon>
        <taxon>Fungi</taxon>
        <taxon>Fungi incertae sedis</taxon>
        <taxon>Mucoromycota</taxon>
        <taxon>Mucoromycotina</taxon>
        <taxon>Umbelopsidomycetes</taxon>
        <taxon>Umbelopsidales</taxon>
        <taxon>Umbelopsidaceae</taxon>
        <taxon>Umbelopsis</taxon>
    </lineage>
</organism>
<dbReference type="HAMAP" id="MF_00206">
    <property type="entry name" value="Lipoyl_synth"/>
    <property type="match status" value="1"/>
</dbReference>
<evidence type="ECO:0000256" key="7">
    <source>
        <dbReference type="ARBA" id="ARBA00023014"/>
    </source>
</evidence>
<comment type="subcellular location">
    <subcellularLocation>
        <location evidence="1 9">Mitochondrion</location>
    </subcellularLocation>
</comment>
<dbReference type="PANTHER" id="PTHR10949">
    <property type="entry name" value="LIPOYL SYNTHASE"/>
    <property type="match status" value="1"/>
</dbReference>
<dbReference type="SUPFAM" id="SSF102114">
    <property type="entry name" value="Radical SAM enzymes"/>
    <property type="match status" value="1"/>
</dbReference>
<dbReference type="GO" id="GO:0046872">
    <property type="term" value="F:metal ion binding"/>
    <property type="evidence" value="ECO:0007669"/>
    <property type="project" value="UniProtKB-KW"/>
</dbReference>
<dbReference type="Pfam" id="PF16881">
    <property type="entry name" value="LIAS_N"/>
    <property type="match status" value="1"/>
</dbReference>
<dbReference type="GO" id="GO:0009249">
    <property type="term" value="P:protein lipoylation"/>
    <property type="evidence" value="ECO:0007669"/>
    <property type="project" value="UniProtKB-UniRule"/>
</dbReference>
<feature type="binding site" evidence="9">
    <location>
        <position position="141"/>
    </location>
    <ligand>
        <name>[4Fe-4S] cluster</name>
        <dbReference type="ChEBI" id="CHEBI:49883"/>
        <label>1</label>
    </ligand>
</feature>
<accession>A0A8H7PJF3</accession>
<keyword evidence="3 9" id="KW-0808">Transferase</keyword>
<evidence type="ECO:0000313" key="11">
    <source>
        <dbReference type="EMBL" id="KAG2175107.1"/>
    </source>
</evidence>
<comment type="function">
    <text evidence="9">Catalyzes the radical-mediated insertion of two sulfur atoms into the C-6 and C-8 positions of the octanoyl moiety bound to the lipoyl domains of lipoate-dependent enzymes, thereby converting the octanoylated domains into lipoylated derivatives.</text>
</comment>
<keyword evidence="7 9" id="KW-0411">Iron-sulfur</keyword>
<dbReference type="Pfam" id="PF04055">
    <property type="entry name" value="Radical_SAM"/>
    <property type="match status" value="1"/>
</dbReference>
<dbReference type="PANTHER" id="PTHR10949:SF0">
    <property type="entry name" value="LIPOYL SYNTHASE, MITOCHONDRIAL"/>
    <property type="match status" value="1"/>
</dbReference>
<comment type="similarity">
    <text evidence="9">Belongs to the radical SAM superfamily. Lipoyl synthase family.</text>
</comment>
<dbReference type="SMART" id="SM00729">
    <property type="entry name" value="Elp3"/>
    <property type="match status" value="1"/>
</dbReference>
<dbReference type="UniPathway" id="UPA00538">
    <property type="reaction ID" value="UER00593"/>
</dbReference>
<feature type="binding site" evidence="9">
    <location>
        <position position="172"/>
    </location>
    <ligand>
        <name>[4Fe-4S] cluster</name>
        <dbReference type="ChEBI" id="CHEBI:49883"/>
        <label>2</label>
        <note>4Fe-4S-S-AdoMet</note>
    </ligand>
</feature>
<feature type="binding site" evidence="9">
    <location>
        <position position="146"/>
    </location>
    <ligand>
        <name>[4Fe-4S] cluster</name>
        <dbReference type="ChEBI" id="CHEBI:49883"/>
        <label>1</label>
    </ligand>
</feature>
<dbReference type="InterPro" id="IPR007197">
    <property type="entry name" value="rSAM"/>
</dbReference>
<proteinExistence type="inferred from homology"/>
<evidence type="ECO:0000256" key="3">
    <source>
        <dbReference type="ARBA" id="ARBA00022679"/>
    </source>
</evidence>
<dbReference type="InterPro" id="IPR006638">
    <property type="entry name" value="Elp3/MiaA/NifB-like_rSAM"/>
</dbReference>
<evidence type="ECO:0000256" key="9">
    <source>
        <dbReference type="HAMAP-Rule" id="MF_03123"/>
    </source>
</evidence>
<comment type="pathway">
    <text evidence="9">Protein modification; protein lipoylation via endogenous pathway; protein N(6)-(lipoyl)lysine from octanoyl-[acyl-carrier-protein]: step 2/2.</text>
</comment>
<dbReference type="NCBIfam" id="NF004019">
    <property type="entry name" value="PRK05481.1"/>
    <property type="match status" value="1"/>
</dbReference>
<evidence type="ECO:0000313" key="12">
    <source>
        <dbReference type="Proteomes" id="UP000612746"/>
    </source>
</evidence>
<dbReference type="EC" id="2.8.1.8" evidence="9"/>
<sequence>MNSLYIAKLGSAHLSSIIKGSPILKNASAVALTQLRTHATTVSDKPSPPSSSQSAKSKLADLKEKLAAEEAGLGDFINQGSDGKLTAEEALELKETVTGSHKTKKLKQPRLPSWLKTDIPVGQNFTRIKKDLRGLKLHTVCEEARCPNIGDCWGGGEHQTATATIMLMGDECTRGCRFCSVKTNRTPKPLDPHEPEHTAEAIRRWGLDYVVLTSVDRDDLADGGSDHFADTIRRIKQKAPHIYVECLTGDFGGSLESVTSVALSGLDVYAHNIETVEALTPYVRDRRANFRQSLRVLEQAKKARPDLITKTSIMLGCGETDEEVQHALEELRKVEVDCVTLGQYMRPTKRHMKVHEYVSPEKFDMWHKKGMSMGFKYVASGPLVRSSYKAGEFYISNILKQRKGLSVDKEFVAAAEAAKSA</sequence>
<evidence type="ECO:0000259" key="10">
    <source>
        <dbReference type="PROSITE" id="PS51918"/>
    </source>
</evidence>
<dbReference type="NCBIfam" id="NF009544">
    <property type="entry name" value="PRK12928.1"/>
    <property type="match status" value="1"/>
</dbReference>
<keyword evidence="6 9" id="KW-0408">Iron</keyword>
<dbReference type="Proteomes" id="UP000612746">
    <property type="component" value="Unassembled WGS sequence"/>
</dbReference>
<keyword evidence="4 9" id="KW-0949">S-adenosyl-L-methionine</keyword>
<dbReference type="AlphaFoldDB" id="A0A8H7PJF3"/>
<gene>
    <name evidence="11" type="ORF">INT44_007585</name>
</gene>
<dbReference type="NCBIfam" id="TIGR00510">
    <property type="entry name" value="lipA"/>
    <property type="match status" value="1"/>
</dbReference>
<evidence type="ECO:0000256" key="1">
    <source>
        <dbReference type="ARBA" id="ARBA00004173"/>
    </source>
</evidence>
<comment type="cofactor">
    <cofactor evidence="9">
        <name>[4Fe-4S] cluster</name>
        <dbReference type="ChEBI" id="CHEBI:49883"/>
    </cofactor>
    <text evidence="9">Binds 2 [4Fe-4S] clusters per subunit. One cluster is coordinated with 3 cysteines and an exchangeable S-adenosyl-L-methionine.</text>
</comment>
<dbReference type="FunFam" id="3.20.20.70:FF:000036">
    <property type="entry name" value="Lipoyl synthase, mitochondrial"/>
    <property type="match status" value="1"/>
</dbReference>
<dbReference type="GO" id="GO:0005739">
    <property type="term" value="C:mitochondrion"/>
    <property type="evidence" value="ECO:0007669"/>
    <property type="project" value="UniProtKB-SubCell"/>
</dbReference>
<dbReference type="InterPro" id="IPR003698">
    <property type="entry name" value="Lipoyl_synth"/>
</dbReference>
<dbReference type="SFLD" id="SFLDG01058">
    <property type="entry name" value="lipoyl_synthase_like"/>
    <property type="match status" value="1"/>
</dbReference>
<evidence type="ECO:0000256" key="4">
    <source>
        <dbReference type="ARBA" id="ARBA00022691"/>
    </source>
</evidence>
<feature type="binding site" evidence="9">
    <location>
        <position position="152"/>
    </location>
    <ligand>
        <name>[4Fe-4S] cluster</name>
        <dbReference type="ChEBI" id="CHEBI:49883"/>
        <label>1</label>
    </ligand>
</feature>
<evidence type="ECO:0000256" key="2">
    <source>
        <dbReference type="ARBA" id="ARBA00022485"/>
    </source>
</evidence>
<dbReference type="InterPro" id="IPR031691">
    <property type="entry name" value="LIAS_N"/>
</dbReference>
<keyword evidence="9" id="KW-0496">Mitochondrion</keyword>
<keyword evidence="2 9" id="KW-0004">4Fe-4S</keyword>
<reference evidence="11" key="1">
    <citation type="submission" date="2020-12" db="EMBL/GenBank/DDBJ databases">
        <title>Metabolic potential, ecology and presence of endohyphal bacteria is reflected in genomic diversity of Mucoromycotina.</title>
        <authorList>
            <person name="Muszewska A."/>
            <person name="Okrasinska A."/>
            <person name="Steczkiewicz K."/>
            <person name="Drgas O."/>
            <person name="Orlowska M."/>
            <person name="Perlinska-Lenart U."/>
            <person name="Aleksandrzak-Piekarczyk T."/>
            <person name="Szatraj K."/>
            <person name="Zielenkiewicz U."/>
            <person name="Pilsyk S."/>
            <person name="Malc E."/>
            <person name="Mieczkowski P."/>
            <person name="Kruszewska J.S."/>
            <person name="Biernat P."/>
            <person name="Pawlowska J."/>
        </authorList>
    </citation>
    <scope>NUCLEOTIDE SEQUENCE</scope>
    <source>
        <strain evidence="11">WA0000051536</strain>
    </source>
</reference>
<dbReference type="GO" id="GO:0016992">
    <property type="term" value="F:lipoate synthase activity"/>
    <property type="evidence" value="ECO:0007669"/>
    <property type="project" value="UniProtKB-UniRule"/>
</dbReference>
<comment type="catalytic activity">
    <reaction evidence="8 9">
        <text>[[Fe-S] cluster scaffold protein carrying a second [4Fe-4S](2+) cluster] + N(6)-octanoyl-L-lysyl-[protein] + 2 oxidized [2Fe-2S]-[ferredoxin] + 2 S-adenosyl-L-methionine + 4 H(+) = [[Fe-S] cluster scaffold protein] + N(6)-[(R)-dihydrolipoyl]-L-lysyl-[protein] + 4 Fe(3+) + 2 hydrogen sulfide + 2 5'-deoxyadenosine + 2 L-methionine + 2 reduced [2Fe-2S]-[ferredoxin]</text>
        <dbReference type="Rhea" id="RHEA:16585"/>
        <dbReference type="Rhea" id="RHEA-COMP:9928"/>
        <dbReference type="Rhea" id="RHEA-COMP:10000"/>
        <dbReference type="Rhea" id="RHEA-COMP:10001"/>
        <dbReference type="Rhea" id="RHEA-COMP:10475"/>
        <dbReference type="Rhea" id="RHEA-COMP:14568"/>
        <dbReference type="Rhea" id="RHEA-COMP:14569"/>
        <dbReference type="ChEBI" id="CHEBI:15378"/>
        <dbReference type="ChEBI" id="CHEBI:17319"/>
        <dbReference type="ChEBI" id="CHEBI:29034"/>
        <dbReference type="ChEBI" id="CHEBI:29919"/>
        <dbReference type="ChEBI" id="CHEBI:33722"/>
        <dbReference type="ChEBI" id="CHEBI:33737"/>
        <dbReference type="ChEBI" id="CHEBI:33738"/>
        <dbReference type="ChEBI" id="CHEBI:57844"/>
        <dbReference type="ChEBI" id="CHEBI:59789"/>
        <dbReference type="ChEBI" id="CHEBI:78809"/>
        <dbReference type="ChEBI" id="CHEBI:83100"/>
        <dbReference type="EC" id="2.8.1.8"/>
    </reaction>
</comment>
<evidence type="ECO:0000256" key="6">
    <source>
        <dbReference type="ARBA" id="ARBA00023004"/>
    </source>
</evidence>
<feature type="binding site" evidence="9">
    <location>
        <position position="387"/>
    </location>
    <ligand>
        <name>[4Fe-4S] cluster</name>
        <dbReference type="ChEBI" id="CHEBI:49883"/>
        <label>1</label>
    </ligand>
</feature>
<feature type="domain" description="Radical SAM core" evidence="10">
    <location>
        <begin position="155"/>
        <end position="376"/>
    </location>
</feature>
<name>A0A8H7PJF3_9FUNG</name>
<dbReference type="InterPro" id="IPR058240">
    <property type="entry name" value="rSAM_sf"/>
</dbReference>
<keyword evidence="12" id="KW-1185">Reference proteome</keyword>
<dbReference type="SFLD" id="SFLDS00029">
    <property type="entry name" value="Radical_SAM"/>
    <property type="match status" value="1"/>
</dbReference>
<dbReference type="SFLD" id="SFLDF00271">
    <property type="entry name" value="lipoyl_synthase"/>
    <property type="match status" value="1"/>
</dbReference>
<comment type="caution">
    <text evidence="11">The sequence shown here is derived from an EMBL/GenBank/DDBJ whole genome shotgun (WGS) entry which is preliminary data.</text>
</comment>
<dbReference type="CDD" id="cd01335">
    <property type="entry name" value="Radical_SAM"/>
    <property type="match status" value="1"/>
</dbReference>
<feature type="binding site" evidence="9">
    <location>
        <position position="179"/>
    </location>
    <ligand>
        <name>[4Fe-4S] cluster</name>
        <dbReference type="ChEBI" id="CHEBI:49883"/>
        <label>2</label>
        <note>4Fe-4S-S-AdoMet</note>
    </ligand>
</feature>
<dbReference type="Gene3D" id="3.20.20.70">
    <property type="entry name" value="Aldolase class I"/>
    <property type="match status" value="1"/>
</dbReference>
<dbReference type="EMBL" id="JAEPRA010000015">
    <property type="protein sequence ID" value="KAG2175107.1"/>
    <property type="molecule type" value="Genomic_DNA"/>
</dbReference>
<protein>
    <recommendedName>
        <fullName evidence="9">Lipoyl synthase, mitochondrial</fullName>
        <ecNumber evidence="9">2.8.1.8</ecNumber>
    </recommendedName>
    <alternativeName>
        <fullName evidence="9">Lipoate synthase</fullName>
        <shortName evidence="9">LS</shortName>
        <shortName evidence="9">Lip-syn</shortName>
    </alternativeName>
    <alternativeName>
        <fullName evidence="9">Lipoic acid synthase</fullName>
    </alternativeName>
</protein>
<dbReference type="InterPro" id="IPR013785">
    <property type="entry name" value="Aldolase_TIM"/>
</dbReference>
<feature type="binding site" evidence="9">
    <location>
        <position position="176"/>
    </location>
    <ligand>
        <name>[4Fe-4S] cluster</name>
        <dbReference type="ChEBI" id="CHEBI:49883"/>
        <label>2</label>
        <note>4Fe-4S-S-AdoMet</note>
    </ligand>
</feature>
<dbReference type="OrthoDB" id="3231at2759"/>
<dbReference type="PROSITE" id="PS51918">
    <property type="entry name" value="RADICAL_SAM"/>
    <property type="match status" value="1"/>
</dbReference>